<evidence type="ECO:0000313" key="2">
    <source>
        <dbReference type="EMBL" id="OUD13983.1"/>
    </source>
</evidence>
<proteinExistence type="predicted"/>
<organism evidence="2 3">
    <name type="scientific">Thioflexithrix psekupsensis</name>
    <dbReference type="NCBI Taxonomy" id="1570016"/>
    <lineage>
        <taxon>Bacteria</taxon>
        <taxon>Pseudomonadati</taxon>
        <taxon>Pseudomonadota</taxon>
        <taxon>Gammaproteobacteria</taxon>
        <taxon>Thiotrichales</taxon>
        <taxon>Thioflexithrix</taxon>
    </lineage>
</organism>
<name>A0A251X8H9_9GAMM</name>
<keyword evidence="3" id="KW-1185">Reference proteome</keyword>
<dbReference type="OrthoDB" id="9808588at2"/>
<dbReference type="Pfam" id="PF13682">
    <property type="entry name" value="CZB"/>
    <property type="match status" value="1"/>
</dbReference>
<gene>
    <name evidence="2" type="ORF">TPSD3_06460</name>
</gene>
<evidence type="ECO:0000259" key="1">
    <source>
        <dbReference type="Pfam" id="PF13682"/>
    </source>
</evidence>
<feature type="domain" description="Chemoreceptor zinc-binding" evidence="1">
    <location>
        <begin position="14"/>
        <end position="83"/>
    </location>
</feature>
<dbReference type="AlphaFoldDB" id="A0A251X8H9"/>
<comment type="caution">
    <text evidence="2">The sequence shown here is derived from an EMBL/GenBank/DDBJ whole genome shotgun (WGS) entry which is preliminary data.</text>
</comment>
<evidence type="ECO:0000313" key="3">
    <source>
        <dbReference type="Proteomes" id="UP000194798"/>
    </source>
</evidence>
<sequence>MPTKAFFVLRLNDHILYLKKIEKTLAGTGDFQGTDCQNCKLGQWLYGEGPAEVASMNHPEAQALFDSLFEPHKQFHQVSHEAIAKAKAGDTDGARAAATQMYVLSNTISQKLLALDKF</sequence>
<dbReference type="InterPro" id="IPR025991">
    <property type="entry name" value="Chemoreceptor_zinc-bind_dom"/>
</dbReference>
<dbReference type="Proteomes" id="UP000194798">
    <property type="component" value="Unassembled WGS sequence"/>
</dbReference>
<accession>A0A251X8H9</accession>
<dbReference type="RefSeq" id="WP_086487767.1">
    <property type="nucleotide sequence ID" value="NZ_MSLT01000012.1"/>
</dbReference>
<dbReference type="EMBL" id="MSLT01000012">
    <property type="protein sequence ID" value="OUD13983.1"/>
    <property type="molecule type" value="Genomic_DNA"/>
</dbReference>
<protein>
    <recommendedName>
        <fullName evidence="1">Chemoreceptor zinc-binding domain-containing protein</fullName>
    </recommendedName>
</protein>
<dbReference type="Gene3D" id="1.20.120.30">
    <property type="entry name" value="Aspartate receptor, ligand-binding domain"/>
    <property type="match status" value="1"/>
</dbReference>
<reference evidence="2 3" key="1">
    <citation type="submission" date="2016-12" db="EMBL/GenBank/DDBJ databases">
        <title>Thioflexothrix psekupsii D3 genome sequencing and assembly.</title>
        <authorList>
            <person name="Fomenkov A."/>
            <person name="Vincze T."/>
            <person name="Grabovich M."/>
            <person name="Anton B.P."/>
            <person name="Dubinina G."/>
            <person name="Orlova M."/>
            <person name="Belousova E."/>
            <person name="Roberts R.J."/>
        </authorList>
    </citation>
    <scope>NUCLEOTIDE SEQUENCE [LARGE SCALE GENOMIC DNA]</scope>
    <source>
        <strain evidence="2">D3</strain>
    </source>
</reference>